<name>A0A1G7HJI0_9RHOB</name>
<evidence type="ECO:0000313" key="2">
    <source>
        <dbReference type="EMBL" id="SDF00523.1"/>
    </source>
</evidence>
<gene>
    <name evidence="2" type="ORF">SAMN04489759_101139</name>
</gene>
<dbReference type="EMBL" id="FNBP01000001">
    <property type="protein sequence ID" value="SDF00523.1"/>
    <property type="molecule type" value="Genomic_DNA"/>
</dbReference>
<dbReference type="AlphaFoldDB" id="A0A1G7HJI0"/>
<evidence type="ECO:0000256" key="1">
    <source>
        <dbReference type="ARBA" id="ARBA00022801"/>
    </source>
</evidence>
<dbReference type="GO" id="GO:0016787">
    <property type="term" value="F:hydrolase activity"/>
    <property type="evidence" value="ECO:0007669"/>
    <property type="project" value="UniProtKB-KW"/>
</dbReference>
<dbReference type="InterPro" id="IPR023214">
    <property type="entry name" value="HAD_sf"/>
</dbReference>
<dbReference type="PANTHER" id="PTHR43316">
    <property type="entry name" value="HYDROLASE, HALOACID DELAHOGENASE-RELATED"/>
    <property type="match status" value="1"/>
</dbReference>
<dbReference type="SUPFAM" id="SSF56784">
    <property type="entry name" value="HAD-like"/>
    <property type="match status" value="1"/>
</dbReference>
<dbReference type="RefSeq" id="WP_093738164.1">
    <property type="nucleotide sequence ID" value="NZ_FNBP01000001.1"/>
</dbReference>
<proteinExistence type="predicted"/>
<reference evidence="3" key="1">
    <citation type="submission" date="2016-10" db="EMBL/GenBank/DDBJ databases">
        <authorList>
            <person name="Varghese N."/>
            <person name="Submissions S."/>
        </authorList>
    </citation>
    <scope>NUCLEOTIDE SEQUENCE [LARGE SCALE GENOMIC DNA]</scope>
    <source>
        <strain evidence="3">DSM 16477</strain>
    </source>
</reference>
<protein>
    <submittedName>
        <fullName evidence="2">Putative hydrolase of the HAD superfamily</fullName>
    </submittedName>
</protein>
<dbReference type="SFLD" id="SFLDS00003">
    <property type="entry name" value="Haloacid_Dehalogenase"/>
    <property type="match status" value="1"/>
</dbReference>
<organism evidence="2 3">
    <name type="scientific">Sulfitobacter delicatus</name>
    <dbReference type="NCBI Taxonomy" id="218672"/>
    <lineage>
        <taxon>Bacteria</taxon>
        <taxon>Pseudomonadati</taxon>
        <taxon>Pseudomonadota</taxon>
        <taxon>Alphaproteobacteria</taxon>
        <taxon>Rhodobacterales</taxon>
        <taxon>Roseobacteraceae</taxon>
        <taxon>Sulfitobacter</taxon>
    </lineage>
</organism>
<dbReference type="PANTHER" id="PTHR43316:SF8">
    <property type="entry name" value="HAD FAMILY HYDROLASE"/>
    <property type="match status" value="1"/>
</dbReference>
<dbReference type="InterPro" id="IPR036412">
    <property type="entry name" value="HAD-like_sf"/>
</dbReference>
<sequence>MAKALTTIGFDADDTLWHNERYFALSHDRFAALLAEHSERDHLMDRLLEAERRNLPHYGYGIKGFTLSMIETAIEVTEGQVPSAVINDLLAAGREMLEHPIELLPHVEDVLENLMGQYRLLVITKGDLLDQERKLAQSGLRERFDAVEIVSHKTENAYREIFARHGEGAECGLMVGNSLASDVRPMIKAGGWGVHVPHDLTWAMEHAERPTEAPRFAEIDDLNGLPELLRRIKAG</sequence>
<dbReference type="InterPro" id="IPR051540">
    <property type="entry name" value="S-2-haloacid_dehalogenase"/>
</dbReference>
<dbReference type="Gene3D" id="3.40.50.1000">
    <property type="entry name" value="HAD superfamily/HAD-like"/>
    <property type="match status" value="1"/>
</dbReference>
<accession>A0A1G7HJI0</accession>
<dbReference type="Gene3D" id="1.10.150.240">
    <property type="entry name" value="Putative phosphatase, domain 2"/>
    <property type="match status" value="1"/>
</dbReference>
<dbReference type="SFLD" id="SFLDG01129">
    <property type="entry name" value="C1.5:_HAD__Beta-PGM__Phosphata"/>
    <property type="match status" value="1"/>
</dbReference>
<dbReference type="InterPro" id="IPR023198">
    <property type="entry name" value="PGP-like_dom2"/>
</dbReference>
<dbReference type="STRING" id="218672.SAMN04489759_101139"/>
<dbReference type="Pfam" id="PF00702">
    <property type="entry name" value="Hydrolase"/>
    <property type="match status" value="1"/>
</dbReference>
<keyword evidence="1 2" id="KW-0378">Hydrolase</keyword>
<keyword evidence="3" id="KW-1185">Reference proteome</keyword>
<dbReference type="Proteomes" id="UP000199399">
    <property type="component" value="Unassembled WGS sequence"/>
</dbReference>
<evidence type="ECO:0000313" key="3">
    <source>
        <dbReference type="Proteomes" id="UP000199399"/>
    </source>
</evidence>
<dbReference type="OrthoDB" id="6101375at2"/>